<evidence type="ECO:0000256" key="1">
    <source>
        <dbReference type="SAM" id="Phobius"/>
    </source>
</evidence>
<gene>
    <name evidence="2" type="ORF">OKIOD_LOCUS16113</name>
</gene>
<keyword evidence="1" id="KW-1133">Transmembrane helix</keyword>
<feature type="transmembrane region" description="Helical" evidence="1">
    <location>
        <begin position="21"/>
        <end position="43"/>
    </location>
</feature>
<evidence type="ECO:0000313" key="2">
    <source>
        <dbReference type="EMBL" id="CAG5113223.1"/>
    </source>
</evidence>
<evidence type="ECO:0000313" key="3">
    <source>
        <dbReference type="Proteomes" id="UP001158576"/>
    </source>
</evidence>
<organism evidence="2 3">
    <name type="scientific">Oikopleura dioica</name>
    <name type="common">Tunicate</name>
    <dbReference type="NCBI Taxonomy" id="34765"/>
    <lineage>
        <taxon>Eukaryota</taxon>
        <taxon>Metazoa</taxon>
        <taxon>Chordata</taxon>
        <taxon>Tunicata</taxon>
        <taxon>Appendicularia</taxon>
        <taxon>Copelata</taxon>
        <taxon>Oikopleuridae</taxon>
        <taxon>Oikopleura</taxon>
    </lineage>
</organism>
<dbReference type="Proteomes" id="UP001158576">
    <property type="component" value="Chromosome 2"/>
</dbReference>
<keyword evidence="3" id="KW-1185">Reference proteome</keyword>
<reference evidence="2 3" key="1">
    <citation type="submission" date="2021-04" db="EMBL/GenBank/DDBJ databases">
        <authorList>
            <person name="Bliznina A."/>
        </authorList>
    </citation>
    <scope>NUCLEOTIDE SEQUENCE [LARGE SCALE GENOMIC DNA]</scope>
</reference>
<dbReference type="EMBL" id="OU015567">
    <property type="protein sequence ID" value="CAG5113223.1"/>
    <property type="molecule type" value="Genomic_DNA"/>
</dbReference>
<keyword evidence="1" id="KW-0472">Membrane</keyword>
<sequence>MSYRDYQDETKYEELSAIDCISMFFLSIAIILTSLLCALWILVEFNIEEVINFIVVLFGQAPLFDSPRKPPSIDITNMSDVGSEAMSRRSRAERYSIYRNSCHFIVEEEANELQEGIIEEVEEEEDGFS</sequence>
<proteinExistence type="predicted"/>
<name>A0ABN7T6C7_OIKDI</name>
<accession>A0ABN7T6C7</accession>
<keyword evidence="1" id="KW-0812">Transmembrane</keyword>
<protein>
    <submittedName>
        <fullName evidence="2">Oidioi.mRNA.OKI2018_I69.chr2.g7348.t1.cds</fullName>
    </submittedName>
</protein>